<name>A0ABR2YCB1_9CHLO</name>
<accession>A0ABR2YCB1</accession>
<feature type="compositionally biased region" description="Polar residues" evidence="1">
    <location>
        <begin position="46"/>
        <end position="55"/>
    </location>
</feature>
<evidence type="ECO:0000313" key="2">
    <source>
        <dbReference type="EMBL" id="KAK9902115.1"/>
    </source>
</evidence>
<keyword evidence="3" id="KW-1185">Reference proteome</keyword>
<gene>
    <name evidence="2" type="ORF">WJX75_004857</name>
</gene>
<feature type="compositionally biased region" description="Polar residues" evidence="1">
    <location>
        <begin position="88"/>
        <end position="98"/>
    </location>
</feature>
<feature type="region of interest" description="Disordered" evidence="1">
    <location>
        <begin position="1"/>
        <end position="121"/>
    </location>
</feature>
<evidence type="ECO:0000256" key="1">
    <source>
        <dbReference type="SAM" id="MobiDB-lite"/>
    </source>
</evidence>
<organism evidence="2 3">
    <name type="scientific">Coccomyxa subellipsoidea</name>
    <dbReference type="NCBI Taxonomy" id="248742"/>
    <lineage>
        <taxon>Eukaryota</taxon>
        <taxon>Viridiplantae</taxon>
        <taxon>Chlorophyta</taxon>
        <taxon>core chlorophytes</taxon>
        <taxon>Trebouxiophyceae</taxon>
        <taxon>Trebouxiophyceae incertae sedis</taxon>
        <taxon>Coccomyxaceae</taxon>
        <taxon>Coccomyxa</taxon>
    </lineage>
</organism>
<reference evidence="2 3" key="1">
    <citation type="journal article" date="2024" name="Nat. Commun.">
        <title>Phylogenomics reveals the evolutionary origins of lichenization in chlorophyte algae.</title>
        <authorList>
            <person name="Puginier C."/>
            <person name="Libourel C."/>
            <person name="Otte J."/>
            <person name="Skaloud P."/>
            <person name="Haon M."/>
            <person name="Grisel S."/>
            <person name="Petersen M."/>
            <person name="Berrin J.G."/>
            <person name="Delaux P.M."/>
            <person name="Dal Grande F."/>
            <person name="Keller J."/>
        </authorList>
    </citation>
    <scope>NUCLEOTIDE SEQUENCE [LARGE SCALE GENOMIC DNA]</scope>
    <source>
        <strain evidence="2 3">SAG 216-7</strain>
    </source>
</reference>
<comment type="caution">
    <text evidence="2">The sequence shown here is derived from an EMBL/GenBank/DDBJ whole genome shotgun (WGS) entry which is preliminary data.</text>
</comment>
<sequence>MGDGGQNGQRDTVPQRQAEQVQPQGAILRFAQRRGSGTPGSGSTGLQGASGSLANRSEDPTTGGAALEEQPDAESNIREHTLAGSGDGQQTLPASDQGTPRRITRSAAQALARQSSAAGGASMWQGMFCTACQNTRKCSRGSG</sequence>
<evidence type="ECO:0000313" key="3">
    <source>
        <dbReference type="Proteomes" id="UP001491310"/>
    </source>
</evidence>
<feature type="compositionally biased region" description="Low complexity" evidence="1">
    <location>
        <begin position="105"/>
        <end position="121"/>
    </location>
</feature>
<protein>
    <submittedName>
        <fullName evidence="2">Uncharacterized protein</fullName>
    </submittedName>
</protein>
<proteinExistence type="predicted"/>
<dbReference type="Proteomes" id="UP001491310">
    <property type="component" value="Unassembled WGS sequence"/>
</dbReference>
<dbReference type="EMBL" id="JALJOT010000016">
    <property type="protein sequence ID" value="KAK9902115.1"/>
    <property type="molecule type" value="Genomic_DNA"/>
</dbReference>
<feature type="compositionally biased region" description="Polar residues" evidence="1">
    <location>
        <begin position="8"/>
        <end position="23"/>
    </location>
</feature>